<dbReference type="Gene3D" id="3.90.950.10">
    <property type="match status" value="1"/>
</dbReference>
<dbReference type="PANTHER" id="PTHR43213">
    <property type="entry name" value="BIFUNCTIONAL DTTP/UTP PYROPHOSPHATASE/METHYLTRANSFERASE PROTEIN-RELATED"/>
    <property type="match status" value="1"/>
</dbReference>
<dbReference type="InterPro" id="IPR003697">
    <property type="entry name" value="Maf-like"/>
</dbReference>
<dbReference type="PANTHER" id="PTHR43213:SF5">
    <property type="entry name" value="BIFUNCTIONAL DTTP_UTP PYROPHOSPHATASE_METHYLTRANSFERASE PROTEIN-RELATED"/>
    <property type="match status" value="1"/>
</dbReference>
<organism evidence="3 4">
    <name type="scientific">Tetrabaena socialis</name>
    <dbReference type="NCBI Taxonomy" id="47790"/>
    <lineage>
        <taxon>Eukaryota</taxon>
        <taxon>Viridiplantae</taxon>
        <taxon>Chlorophyta</taxon>
        <taxon>core chlorophytes</taxon>
        <taxon>Chlorophyceae</taxon>
        <taxon>CS clade</taxon>
        <taxon>Chlamydomonadales</taxon>
        <taxon>Tetrabaenaceae</taxon>
        <taxon>Tetrabaena</taxon>
    </lineage>
</organism>
<evidence type="ECO:0000313" key="3">
    <source>
        <dbReference type="EMBL" id="PNH09971.1"/>
    </source>
</evidence>
<dbReference type="Proteomes" id="UP000236333">
    <property type="component" value="Unassembled WGS sequence"/>
</dbReference>
<dbReference type="Pfam" id="PF02545">
    <property type="entry name" value="Maf"/>
    <property type="match status" value="1"/>
</dbReference>
<keyword evidence="4" id="KW-1185">Reference proteome</keyword>
<comment type="cofactor">
    <cofactor evidence="1">
        <name>a divalent metal cation</name>
        <dbReference type="ChEBI" id="CHEBI:60240"/>
    </cofactor>
</comment>
<proteinExistence type="predicted"/>
<accession>A0A2J8ABS4</accession>
<evidence type="ECO:0000256" key="2">
    <source>
        <dbReference type="ARBA" id="ARBA00022801"/>
    </source>
</evidence>
<gene>
    <name evidence="3" type="ORF">TSOC_003356</name>
</gene>
<protein>
    <submittedName>
        <fullName evidence="3">Maf-like protein</fullName>
    </submittedName>
</protein>
<dbReference type="AlphaFoldDB" id="A0A2J8ABS4"/>
<comment type="caution">
    <text evidence="3">The sequence shown here is derived from an EMBL/GenBank/DDBJ whole genome shotgun (WGS) entry which is preliminary data.</text>
</comment>
<dbReference type="InterPro" id="IPR029001">
    <property type="entry name" value="ITPase-like_fam"/>
</dbReference>
<name>A0A2J8ABS4_9CHLO</name>
<evidence type="ECO:0000313" key="4">
    <source>
        <dbReference type="Proteomes" id="UP000236333"/>
    </source>
</evidence>
<dbReference type="GO" id="GO:0047429">
    <property type="term" value="F:nucleoside triphosphate diphosphatase activity"/>
    <property type="evidence" value="ECO:0007669"/>
    <property type="project" value="InterPro"/>
</dbReference>
<dbReference type="EMBL" id="PGGS01000072">
    <property type="protein sequence ID" value="PNH09971.1"/>
    <property type="molecule type" value="Genomic_DNA"/>
</dbReference>
<keyword evidence="2" id="KW-0378">Hydrolase</keyword>
<evidence type="ECO:0000256" key="1">
    <source>
        <dbReference type="ARBA" id="ARBA00001968"/>
    </source>
</evidence>
<reference evidence="3 4" key="1">
    <citation type="journal article" date="2017" name="Mol. Biol. Evol.">
        <title>The 4-celled Tetrabaena socialis nuclear genome reveals the essential components for genetic control of cell number at the origin of multicellularity in the volvocine lineage.</title>
        <authorList>
            <person name="Featherston J."/>
            <person name="Arakaki Y."/>
            <person name="Hanschen E.R."/>
            <person name="Ferris P.J."/>
            <person name="Michod R.E."/>
            <person name="Olson B.J.S.C."/>
            <person name="Nozaki H."/>
            <person name="Durand P.M."/>
        </authorList>
    </citation>
    <scope>NUCLEOTIDE SEQUENCE [LARGE SCALE GENOMIC DNA]</scope>
    <source>
        <strain evidence="3 4">NIES-571</strain>
    </source>
</reference>
<dbReference type="OrthoDB" id="10267058at2759"/>
<sequence length="93" mass="9833">MRCAPHPSTGRPPLVRSFASTTLVTFDCLPPEAIQAYVESGEPFGKAGSYGIQGAAGAFVVGLQGCYFNVMGFPLHRFCAELAALIAEGRLQL</sequence>
<dbReference type="SUPFAM" id="SSF52972">
    <property type="entry name" value="ITPase-like"/>
    <property type="match status" value="1"/>
</dbReference>